<evidence type="ECO:0000259" key="2">
    <source>
        <dbReference type="Pfam" id="PF18557"/>
    </source>
</evidence>
<keyword evidence="4" id="KW-1185">Reference proteome</keyword>
<dbReference type="InterPro" id="IPR041649">
    <property type="entry name" value="NepR"/>
</dbReference>
<evidence type="ECO:0000313" key="3">
    <source>
        <dbReference type="EMBL" id="MDV5822663.1"/>
    </source>
</evidence>
<dbReference type="Pfam" id="PF18557">
    <property type="entry name" value="NepR"/>
    <property type="match status" value="1"/>
</dbReference>
<comment type="caution">
    <text evidence="3">The sequence shown here is derived from an EMBL/GenBank/DDBJ whole genome shotgun (WGS) entry which is preliminary data.</text>
</comment>
<evidence type="ECO:0000256" key="1">
    <source>
        <dbReference type="SAM" id="MobiDB-lite"/>
    </source>
</evidence>
<feature type="compositionally biased region" description="Polar residues" evidence="1">
    <location>
        <begin position="11"/>
        <end position="26"/>
    </location>
</feature>
<protein>
    <submittedName>
        <fullName evidence="3">NepR family anti-sigma factor</fullName>
    </submittedName>
</protein>
<evidence type="ECO:0000313" key="4">
    <source>
        <dbReference type="Proteomes" id="UP001185984"/>
    </source>
</evidence>
<gene>
    <name evidence="3" type="ORF">O0R41_03505</name>
</gene>
<feature type="domain" description="Anti-sigma factor NepR" evidence="2">
    <location>
        <begin position="44"/>
        <end position="75"/>
    </location>
</feature>
<reference evidence="4" key="1">
    <citation type="journal article" date="2022" name="J Environ Chem Eng">
        <title>Biodegradation of petroleum oil using a constructed nonpathogenic and heavy metal-tolerant bacterial consortium isolated from marine sponges.</title>
        <authorList>
            <person name="Dechsakulwatana C."/>
            <person name="Rungsihiranrut A."/>
            <person name="Muangchinda C."/>
            <person name="Ningthoujam R."/>
            <person name="Klankeo P."/>
            <person name="Pinyakong O."/>
        </authorList>
    </citation>
    <scope>NUCLEOTIDE SEQUENCE [LARGE SCALE GENOMIC DNA]</scope>
    <source>
        <strain evidence="4">MO2-4</strain>
    </source>
</reference>
<dbReference type="RefSeq" id="WP_317515799.1">
    <property type="nucleotide sequence ID" value="NZ_JAPTHD010000001.1"/>
</dbReference>
<feature type="region of interest" description="Disordered" evidence="1">
    <location>
        <begin position="1"/>
        <end position="47"/>
    </location>
</feature>
<proteinExistence type="predicted"/>
<organism evidence="3 4">
    <name type="scientific">Sphingobium naphthae</name>
    <dbReference type="NCBI Taxonomy" id="1886786"/>
    <lineage>
        <taxon>Bacteria</taxon>
        <taxon>Pseudomonadati</taxon>
        <taxon>Pseudomonadota</taxon>
        <taxon>Alphaproteobacteria</taxon>
        <taxon>Sphingomonadales</taxon>
        <taxon>Sphingomonadaceae</taxon>
        <taxon>Sphingobium</taxon>
    </lineage>
</organism>
<accession>A0ABU3ZT13</accession>
<feature type="compositionally biased region" description="Basic and acidic residues" evidence="1">
    <location>
        <begin position="34"/>
        <end position="44"/>
    </location>
</feature>
<name>A0ABU3ZT13_9SPHN</name>
<sequence length="75" mass="7995">MTEIASEGQILVSSTTEQRSAGTSDDGTGAPSPEKGRGGGRKEQNQVSQALRTVYQRAVDEDIPSEMLDLLSKLD</sequence>
<dbReference type="Proteomes" id="UP001185984">
    <property type="component" value="Unassembled WGS sequence"/>
</dbReference>
<dbReference type="EMBL" id="JAPTHD010000001">
    <property type="protein sequence ID" value="MDV5822663.1"/>
    <property type="molecule type" value="Genomic_DNA"/>
</dbReference>